<dbReference type="GO" id="GO:0016705">
    <property type="term" value="F:oxidoreductase activity, acting on paired donors, with incorporation or reduction of molecular oxygen"/>
    <property type="evidence" value="ECO:0007669"/>
    <property type="project" value="InterPro"/>
</dbReference>
<evidence type="ECO:0000313" key="8">
    <source>
        <dbReference type="Proteomes" id="UP001140513"/>
    </source>
</evidence>
<protein>
    <recommendedName>
        <fullName evidence="9">Cytochrome P450</fullName>
    </recommendedName>
</protein>
<dbReference type="EMBL" id="JAPEUX010000006">
    <property type="protein sequence ID" value="KAJ4349462.1"/>
    <property type="molecule type" value="Genomic_DNA"/>
</dbReference>
<dbReference type="InterPro" id="IPR050121">
    <property type="entry name" value="Cytochrome_P450_monoxygenase"/>
</dbReference>
<comment type="similarity">
    <text evidence="2">Belongs to the cytochrome P450 family.</text>
</comment>
<dbReference type="InterPro" id="IPR001128">
    <property type="entry name" value="Cyt_P450"/>
</dbReference>
<dbReference type="Pfam" id="PF00067">
    <property type="entry name" value="p450"/>
    <property type="match status" value="2"/>
</dbReference>
<dbReference type="Proteomes" id="UP001140513">
    <property type="component" value="Unassembled WGS sequence"/>
</dbReference>
<keyword evidence="3 6" id="KW-0349">Heme</keyword>
<dbReference type="PRINTS" id="PR00385">
    <property type="entry name" value="P450"/>
</dbReference>
<dbReference type="InterPro" id="IPR017972">
    <property type="entry name" value="Cyt_P450_CS"/>
</dbReference>
<sequence length="804" mass="90758">MKRNLTSAFSTRALLEQESIVDRCVNDFVTTIGSAEGSQMKGLNMTKWYEMISFDILGEMAFGESFHAVESKPHFWSELIVSHLYFITVLDNLRRYPSFVTMGKFLLPFATTSVRDKHSGYTREKVNHRLAAKSPRKDFMTTLTSKVSTGEISKEEMTAHASTLVIAGGETTSTFLAATTYYLLTTPKAYRALQREIRDAFSTYEEIDASSAQKLPYLQAVISEGLRMYAPGSQGFPRVSAGVEIDGHWVPPGAEMYTSAWTVTHDSQYFKDPFLFNPERWIDEDSTDVKEASQPFSLGPRGCLGRNFAYMEMNLILAKLHWTYDFELVDKSLDWEGSSHLHVMWWKPDLWVKVLPRTEILEPYGPNVATAEGKTYQFHVRITAPPFGDMSGANDLVFAETMTQTERLMQSWSSKPSDELQFDVNGLTLAVISMAGFGKRLDWTSNQDDTSNIPSGYDMSFLRAISDTTGYMTAILLLPKWLLRLTPLKCAAVAHENLDRYMRAMIRAERERILSDNAYESVSARGNLLTSILKASALEAAENARKDSSARKEAFTEDEVMGNLFIYLLAGYETTANAILYGLIVLAVRPGIQAKCIAEVDRIYAEAASQSRSTLTYAEDFDKLEYLYGFMYETFRLYPGVIMITKMVKKDTVVTVPGDGSKQQPRSIVLPRECRVYLNSPATQYSEAYWPDPETLDPHRWDRVARPDGSSEKEGKHNVVAADKTRQMRGTFLTFSDGSRACLGRKFAQAEYIAFLATLLREYEVALGDEMDRDLAEKDLNLRCAGKVTLAPNDHFKLKLVKRH</sequence>
<dbReference type="GO" id="GO:0020037">
    <property type="term" value="F:heme binding"/>
    <property type="evidence" value="ECO:0007669"/>
    <property type="project" value="InterPro"/>
</dbReference>
<dbReference type="PANTHER" id="PTHR24305">
    <property type="entry name" value="CYTOCHROME P450"/>
    <property type="match status" value="1"/>
</dbReference>
<dbReference type="Gene3D" id="1.10.630.10">
    <property type="entry name" value="Cytochrome P450"/>
    <property type="match status" value="2"/>
</dbReference>
<dbReference type="InterPro" id="IPR036396">
    <property type="entry name" value="Cyt_P450_sf"/>
</dbReference>
<evidence type="ECO:0000256" key="2">
    <source>
        <dbReference type="ARBA" id="ARBA00010617"/>
    </source>
</evidence>
<dbReference type="InterPro" id="IPR002401">
    <property type="entry name" value="Cyt_P450_E_grp-I"/>
</dbReference>
<dbReference type="GO" id="GO:0005506">
    <property type="term" value="F:iron ion binding"/>
    <property type="evidence" value="ECO:0007669"/>
    <property type="project" value="InterPro"/>
</dbReference>
<dbReference type="GeneID" id="80911607"/>
<comment type="cofactor">
    <cofactor evidence="1 6">
        <name>heme</name>
        <dbReference type="ChEBI" id="CHEBI:30413"/>
    </cofactor>
</comment>
<dbReference type="PROSITE" id="PS00086">
    <property type="entry name" value="CYTOCHROME_P450"/>
    <property type="match status" value="2"/>
</dbReference>
<evidence type="ECO:0000256" key="3">
    <source>
        <dbReference type="ARBA" id="ARBA00022617"/>
    </source>
</evidence>
<evidence type="ECO:0000256" key="1">
    <source>
        <dbReference type="ARBA" id="ARBA00001971"/>
    </source>
</evidence>
<reference evidence="7" key="1">
    <citation type="submission" date="2022-10" db="EMBL/GenBank/DDBJ databases">
        <title>Tapping the CABI collections for fungal endophytes: first genome assemblies for Collariella, Neodidymelliopsis, Ascochyta clinopodiicola, Didymella pomorum, Didymosphaeria variabile, Neocosmospora piperis and Neocucurbitaria cava.</title>
        <authorList>
            <person name="Hill R."/>
        </authorList>
    </citation>
    <scope>NUCLEOTIDE SEQUENCE</scope>
    <source>
        <strain evidence="7">IMI 356815</strain>
    </source>
</reference>
<evidence type="ECO:0000313" key="7">
    <source>
        <dbReference type="EMBL" id="KAJ4349462.1"/>
    </source>
</evidence>
<keyword evidence="8" id="KW-1185">Reference proteome</keyword>
<evidence type="ECO:0000256" key="6">
    <source>
        <dbReference type="PIRSR" id="PIRSR602401-1"/>
    </source>
</evidence>
<dbReference type="OrthoDB" id="1470350at2759"/>
<accession>A0A9W9C910</accession>
<name>A0A9W9C910_9PLEO</name>
<gene>
    <name evidence="7" type="ORF">N0V89_008077</name>
</gene>
<keyword evidence="5 6" id="KW-0408">Iron</keyword>
<organism evidence="7 8">
    <name type="scientific">Didymosphaeria variabile</name>
    <dbReference type="NCBI Taxonomy" id="1932322"/>
    <lineage>
        <taxon>Eukaryota</taxon>
        <taxon>Fungi</taxon>
        <taxon>Dikarya</taxon>
        <taxon>Ascomycota</taxon>
        <taxon>Pezizomycotina</taxon>
        <taxon>Dothideomycetes</taxon>
        <taxon>Pleosporomycetidae</taxon>
        <taxon>Pleosporales</taxon>
        <taxon>Massarineae</taxon>
        <taxon>Didymosphaeriaceae</taxon>
        <taxon>Didymosphaeria</taxon>
    </lineage>
</organism>
<comment type="caution">
    <text evidence="7">The sequence shown here is derived from an EMBL/GenBank/DDBJ whole genome shotgun (WGS) entry which is preliminary data.</text>
</comment>
<evidence type="ECO:0000256" key="4">
    <source>
        <dbReference type="ARBA" id="ARBA00022723"/>
    </source>
</evidence>
<keyword evidence="4 6" id="KW-0479">Metal-binding</keyword>
<evidence type="ECO:0008006" key="9">
    <source>
        <dbReference type="Google" id="ProtNLM"/>
    </source>
</evidence>
<dbReference type="PRINTS" id="PR00463">
    <property type="entry name" value="EP450I"/>
</dbReference>
<dbReference type="CDD" id="cd11058">
    <property type="entry name" value="CYP60B-like"/>
    <property type="match status" value="1"/>
</dbReference>
<dbReference type="PANTHER" id="PTHR24305:SF210">
    <property type="entry name" value="CYTOCHROME P450 MONOOXYGENASE ASQL-RELATED"/>
    <property type="match status" value="1"/>
</dbReference>
<feature type="binding site" description="axial binding residue" evidence="6">
    <location>
        <position position="742"/>
    </location>
    <ligand>
        <name>heme</name>
        <dbReference type="ChEBI" id="CHEBI:30413"/>
    </ligand>
    <ligandPart>
        <name>Fe</name>
        <dbReference type="ChEBI" id="CHEBI:18248"/>
    </ligandPart>
</feature>
<dbReference type="GO" id="GO:0004497">
    <property type="term" value="F:monooxygenase activity"/>
    <property type="evidence" value="ECO:0007669"/>
    <property type="project" value="InterPro"/>
</dbReference>
<dbReference type="AlphaFoldDB" id="A0A9W9C910"/>
<dbReference type="RefSeq" id="XP_056068392.1">
    <property type="nucleotide sequence ID" value="XM_056216836.1"/>
</dbReference>
<evidence type="ECO:0000256" key="5">
    <source>
        <dbReference type="ARBA" id="ARBA00023004"/>
    </source>
</evidence>
<proteinExistence type="inferred from homology"/>
<dbReference type="SUPFAM" id="SSF48264">
    <property type="entry name" value="Cytochrome P450"/>
    <property type="match status" value="2"/>
</dbReference>